<organism evidence="3 4">
    <name type="scientific">Gonium pectorale</name>
    <name type="common">Green alga</name>
    <dbReference type="NCBI Taxonomy" id="33097"/>
    <lineage>
        <taxon>Eukaryota</taxon>
        <taxon>Viridiplantae</taxon>
        <taxon>Chlorophyta</taxon>
        <taxon>core chlorophytes</taxon>
        <taxon>Chlorophyceae</taxon>
        <taxon>CS clade</taxon>
        <taxon>Chlamydomonadales</taxon>
        <taxon>Volvocaceae</taxon>
        <taxon>Gonium</taxon>
    </lineage>
</organism>
<dbReference type="InterPro" id="IPR001563">
    <property type="entry name" value="Peptidase_S10"/>
</dbReference>
<sequence>MERRALLLVLVGVALALGNGARLNRPDSVSSASAGKRNDELTPEAAADQILSVPGFGNALPSNHFGGYITVNEEHGRRLFYYFAESERDPANDPVIAALHLP</sequence>
<comment type="caution">
    <text evidence="3">The sequence shown here is derived from an EMBL/GenBank/DDBJ whole genome shotgun (WGS) entry which is preliminary data.</text>
</comment>
<accession>A0A150GS16</accession>
<evidence type="ECO:0000256" key="2">
    <source>
        <dbReference type="SAM" id="SignalP"/>
    </source>
</evidence>
<dbReference type="Pfam" id="PF00450">
    <property type="entry name" value="Peptidase_S10"/>
    <property type="match status" value="1"/>
</dbReference>
<proteinExistence type="inferred from homology"/>
<dbReference type="OrthoDB" id="443318at2759"/>
<dbReference type="Proteomes" id="UP000075714">
    <property type="component" value="Unassembled WGS sequence"/>
</dbReference>
<reference evidence="4" key="1">
    <citation type="journal article" date="2016" name="Nat. Commun.">
        <title>The Gonium pectorale genome demonstrates co-option of cell cycle regulation during the evolution of multicellularity.</title>
        <authorList>
            <person name="Hanschen E.R."/>
            <person name="Marriage T.N."/>
            <person name="Ferris P.J."/>
            <person name="Hamaji T."/>
            <person name="Toyoda A."/>
            <person name="Fujiyama A."/>
            <person name="Neme R."/>
            <person name="Noguchi H."/>
            <person name="Minakuchi Y."/>
            <person name="Suzuki M."/>
            <person name="Kawai-Toyooka H."/>
            <person name="Smith D.R."/>
            <person name="Sparks H."/>
            <person name="Anderson J."/>
            <person name="Bakaric R."/>
            <person name="Luria V."/>
            <person name="Karger A."/>
            <person name="Kirschner M.W."/>
            <person name="Durand P.M."/>
            <person name="Michod R.E."/>
            <person name="Nozaki H."/>
            <person name="Olson B.J."/>
        </authorList>
    </citation>
    <scope>NUCLEOTIDE SEQUENCE [LARGE SCALE GENOMIC DNA]</scope>
    <source>
        <strain evidence="4">NIES-2863</strain>
    </source>
</reference>
<feature type="chain" id="PRO_5007562231" evidence="2">
    <location>
        <begin position="17"/>
        <end position="102"/>
    </location>
</feature>
<protein>
    <submittedName>
        <fullName evidence="3">Uncharacterized protein</fullName>
    </submittedName>
</protein>
<keyword evidence="4" id="KW-1185">Reference proteome</keyword>
<dbReference type="SUPFAM" id="SSF53474">
    <property type="entry name" value="alpha/beta-Hydrolases"/>
    <property type="match status" value="1"/>
</dbReference>
<dbReference type="STRING" id="33097.A0A150GS16"/>
<keyword evidence="2" id="KW-0732">Signal</keyword>
<dbReference type="GO" id="GO:0006508">
    <property type="term" value="P:proteolysis"/>
    <property type="evidence" value="ECO:0007669"/>
    <property type="project" value="InterPro"/>
</dbReference>
<evidence type="ECO:0000313" key="3">
    <source>
        <dbReference type="EMBL" id="KXZ52665.1"/>
    </source>
</evidence>
<dbReference type="GO" id="GO:0004185">
    <property type="term" value="F:serine-type carboxypeptidase activity"/>
    <property type="evidence" value="ECO:0007669"/>
    <property type="project" value="InterPro"/>
</dbReference>
<dbReference type="EMBL" id="LSYV01000010">
    <property type="protein sequence ID" value="KXZ52665.1"/>
    <property type="molecule type" value="Genomic_DNA"/>
</dbReference>
<gene>
    <name evidence="3" type="ORF">GPECTOR_9g711</name>
</gene>
<dbReference type="Gene3D" id="3.40.50.1820">
    <property type="entry name" value="alpha/beta hydrolase"/>
    <property type="match status" value="1"/>
</dbReference>
<dbReference type="InterPro" id="IPR029058">
    <property type="entry name" value="AB_hydrolase_fold"/>
</dbReference>
<feature type="signal peptide" evidence="2">
    <location>
        <begin position="1"/>
        <end position="16"/>
    </location>
</feature>
<comment type="similarity">
    <text evidence="1">Belongs to the peptidase S10 family.</text>
</comment>
<evidence type="ECO:0000256" key="1">
    <source>
        <dbReference type="ARBA" id="ARBA00009431"/>
    </source>
</evidence>
<evidence type="ECO:0000313" key="4">
    <source>
        <dbReference type="Proteomes" id="UP000075714"/>
    </source>
</evidence>
<name>A0A150GS16_GONPE</name>
<dbReference type="AlphaFoldDB" id="A0A150GS16"/>